<keyword evidence="3" id="KW-1185">Reference proteome</keyword>
<gene>
    <name evidence="2" type="ORF">EPI10_005707</name>
</gene>
<name>A0A5B6WQL6_9ROSI</name>
<reference evidence="3" key="1">
    <citation type="journal article" date="2019" name="Plant Biotechnol. J.">
        <title>Genome sequencing of the Australian wild diploid species Gossypium australe highlights disease resistance and delayed gland morphogenesis.</title>
        <authorList>
            <person name="Cai Y."/>
            <person name="Cai X."/>
            <person name="Wang Q."/>
            <person name="Wang P."/>
            <person name="Zhang Y."/>
            <person name="Cai C."/>
            <person name="Xu Y."/>
            <person name="Wang K."/>
            <person name="Zhou Z."/>
            <person name="Wang C."/>
            <person name="Geng S."/>
            <person name="Li B."/>
            <person name="Dong Q."/>
            <person name="Hou Y."/>
            <person name="Wang H."/>
            <person name="Ai P."/>
            <person name="Liu Z."/>
            <person name="Yi F."/>
            <person name="Sun M."/>
            <person name="An G."/>
            <person name="Cheng J."/>
            <person name="Zhang Y."/>
            <person name="Shi Q."/>
            <person name="Xie Y."/>
            <person name="Shi X."/>
            <person name="Chang Y."/>
            <person name="Huang F."/>
            <person name="Chen Y."/>
            <person name="Hong S."/>
            <person name="Mi L."/>
            <person name="Sun Q."/>
            <person name="Zhang L."/>
            <person name="Zhou B."/>
            <person name="Peng R."/>
            <person name="Zhang X."/>
            <person name="Liu F."/>
        </authorList>
    </citation>
    <scope>NUCLEOTIDE SEQUENCE [LARGE SCALE GENOMIC DNA]</scope>
    <source>
        <strain evidence="3">cv. PA1801</strain>
    </source>
</reference>
<dbReference type="GO" id="GO:0003964">
    <property type="term" value="F:RNA-directed DNA polymerase activity"/>
    <property type="evidence" value="ECO:0007669"/>
    <property type="project" value="UniProtKB-KW"/>
</dbReference>
<feature type="domain" description="RNase H type-1" evidence="1">
    <location>
        <begin position="29"/>
        <end position="109"/>
    </location>
</feature>
<dbReference type="Proteomes" id="UP000325315">
    <property type="component" value="Unassembled WGS sequence"/>
</dbReference>
<dbReference type="InterPro" id="IPR002156">
    <property type="entry name" value="RNaseH_domain"/>
</dbReference>
<comment type="caution">
    <text evidence="2">The sequence shown here is derived from an EMBL/GenBank/DDBJ whole genome shotgun (WGS) entry which is preliminary data.</text>
</comment>
<dbReference type="InterPro" id="IPR036397">
    <property type="entry name" value="RNaseH_sf"/>
</dbReference>
<dbReference type="Gene3D" id="3.30.420.10">
    <property type="entry name" value="Ribonuclease H-like superfamily/Ribonuclease H"/>
    <property type="match status" value="1"/>
</dbReference>
<proteinExistence type="predicted"/>
<dbReference type="SUPFAM" id="SSF53098">
    <property type="entry name" value="Ribonuclease H-like"/>
    <property type="match status" value="1"/>
</dbReference>
<evidence type="ECO:0000259" key="1">
    <source>
        <dbReference type="Pfam" id="PF13456"/>
    </source>
</evidence>
<dbReference type="OrthoDB" id="1002691at2759"/>
<dbReference type="EMBL" id="SMMG02000002">
    <property type="protein sequence ID" value="KAA3483546.1"/>
    <property type="molecule type" value="Genomic_DNA"/>
</dbReference>
<accession>A0A5B6WQL6</accession>
<organism evidence="2 3">
    <name type="scientific">Gossypium australe</name>
    <dbReference type="NCBI Taxonomy" id="47621"/>
    <lineage>
        <taxon>Eukaryota</taxon>
        <taxon>Viridiplantae</taxon>
        <taxon>Streptophyta</taxon>
        <taxon>Embryophyta</taxon>
        <taxon>Tracheophyta</taxon>
        <taxon>Spermatophyta</taxon>
        <taxon>Magnoliopsida</taxon>
        <taxon>eudicotyledons</taxon>
        <taxon>Gunneridae</taxon>
        <taxon>Pentapetalae</taxon>
        <taxon>rosids</taxon>
        <taxon>malvids</taxon>
        <taxon>Malvales</taxon>
        <taxon>Malvaceae</taxon>
        <taxon>Malvoideae</taxon>
        <taxon>Gossypium</taxon>
    </lineage>
</organism>
<dbReference type="InterPro" id="IPR052929">
    <property type="entry name" value="RNase_H-like_EbsB-rel"/>
</dbReference>
<keyword evidence="2" id="KW-0548">Nucleotidyltransferase</keyword>
<dbReference type="InterPro" id="IPR012337">
    <property type="entry name" value="RNaseH-like_sf"/>
</dbReference>
<keyword evidence="2" id="KW-0695">RNA-directed DNA polymerase</keyword>
<dbReference type="GO" id="GO:0003676">
    <property type="term" value="F:nucleic acid binding"/>
    <property type="evidence" value="ECO:0007669"/>
    <property type="project" value="InterPro"/>
</dbReference>
<dbReference type="AlphaFoldDB" id="A0A5B6WQL6"/>
<protein>
    <submittedName>
        <fullName evidence="2">Reverse transcriptase</fullName>
    </submittedName>
</protein>
<dbReference type="GO" id="GO:0004523">
    <property type="term" value="F:RNA-DNA hybrid ribonuclease activity"/>
    <property type="evidence" value="ECO:0007669"/>
    <property type="project" value="InterPro"/>
</dbReference>
<evidence type="ECO:0000313" key="3">
    <source>
        <dbReference type="Proteomes" id="UP000325315"/>
    </source>
</evidence>
<keyword evidence="2" id="KW-0808">Transferase</keyword>
<sequence>MDGVKHKAVKVPKVLSRWKHPPYQVVKINFDGAYDVKEQLSASGIMARDSEGEVLASKSKVHKNVASAFAAEALACQEVIQLGIDMQHRKVIIKGDSLTVREYLNTYASNRNFETERGTLPGGGSANLCRNLEAK</sequence>
<dbReference type="Pfam" id="PF13456">
    <property type="entry name" value="RVT_3"/>
    <property type="match status" value="1"/>
</dbReference>
<evidence type="ECO:0000313" key="2">
    <source>
        <dbReference type="EMBL" id="KAA3483546.1"/>
    </source>
</evidence>
<dbReference type="PANTHER" id="PTHR47074:SF61">
    <property type="entry name" value="RNASE H TYPE-1 DOMAIN-CONTAINING PROTEIN"/>
    <property type="match status" value="1"/>
</dbReference>
<dbReference type="PANTHER" id="PTHR47074">
    <property type="entry name" value="BNAC02G40300D PROTEIN"/>
    <property type="match status" value="1"/>
</dbReference>